<evidence type="ECO:0000256" key="1">
    <source>
        <dbReference type="ARBA" id="ARBA00001324"/>
    </source>
</evidence>
<reference evidence="10 11" key="1">
    <citation type="submission" date="2020-08" db="EMBL/GenBank/DDBJ databases">
        <title>A Genomic Blueprint of the Chicken Gut Microbiome.</title>
        <authorList>
            <person name="Gilroy R."/>
            <person name="Ravi A."/>
            <person name="Getino M."/>
            <person name="Pursley I."/>
            <person name="Horton D.L."/>
            <person name="Alikhan N.-F."/>
            <person name="Baker D."/>
            <person name="Gharbi K."/>
            <person name="Hall N."/>
            <person name="Watson M."/>
            <person name="Adriaenssens E.M."/>
            <person name="Foster-Nyarko E."/>
            <person name="Jarju S."/>
            <person name="Secka A."/>
            <person name="Antonio M."/>
            <person name="Oren A."/>
            <person name="Chaudhuri R."/>
            <person name="La Ragione R.M."/>
            <person name="Hildebrand F."/>
            <person name="Pallen M.J."/>
        </authorList>
    </citation>
    <scope>NUCLEOTIDE SEQUENCE [LARGE SCALE GENOMIC DNA]</scope>
    <source>
        <strain evidence="10 11">Sa3CVN1</strain>
    </source>
</reference>
<evidence type="ECO:0000256" key="7">
    <source>
        <dbReference type="ARBA" id="ARBA00023239"/>
    </source>
</evidence>
<dbReference type="SUPFAM" id="SSF49785">
    <property type="entry name" value="Galactose-binding domain-like"/>
    <property type="match status" value="1"/>
</dbReference>
<dbReference type="SUPFAM" id="SSF74650">
    <property type="entry name" value="Galactose mutarotase-like"/>
    <property type="match status" value="1"/>
</dbReference>
<sequence>MRSVNLVVNNMEATLDNGLIRVKFNNQGSVDSLIKNGKELLKGLTGDDRDVNRKRTFYLDYHANGKFRNFQPRQIKVLQQEEDLVHIAYIDTTSLLYAEYHIIMKKGISGIYSYVITANNSDEKLEIAELRTVYRMGTSNFNISYNSERIGKQPSHSELETKEKLQDETYRYEDEEVYSKYDYAGYFKDNHLWGEYGDEFGAWFIPASTEYYPSGPMKQELLVHYDGIILNYMTGAHFGTGAFDVPRDWKKFYGPWLFYINDGTHEEMIQDAKNIAKEQGEEWPYTWVNEELYPLERGTVKGKLISKDGRDVGNAMVVLAKDGGEFLRQKGDYIFYNKADSDGNFEIEKVRPGEYTLYAYATHGTITRQLEKKDIEVLAGELNLGNLVWEAPRFTNLLWQIGKSDRKASEFKYGSEFRNYKWMTLLPKNLNYKIGESNEKEDWYYAEPKDATWNINFQLDKKLQKNAHLTIALAGATTYEIGVKLSPKLIVKVNGEIIKKLYYENDTTFYRSAVKSGRYHLEEIEVNKDLLNIGYNNISLESVDGAFMYDIILLETEEKGTEFTNKMLVDCYKASGYIDDEVSLKLKGAIEKIYNENFEDKNEILADISSMKFDFDIKNNIINNLNK</sequence>
<dbReference type="CDD" id="cd10316">
    <property type="entry name" value="RGL4_M"/>
    <property type="match status" value="1"/>
</dbReference>
<dbReference type="PANTHER" id="PTHR32018:SF1">
    <property type="entry name" value="RHAMNOGALACTURONAN ENDOLYASE"/>
    <property type="match status" value="1"/>
</dbReference>
<dbReference type="CDD" id="cd10320">
    <property type="entry name" value="RGL4_N"/>
    <property type="match status" value="1"/>
</dbReference>
<dbReference type="Proteomes" id="UP000627781">
    <property type="component" value="Unassembled WGS sequence"/>
</dbReference>
<evidence type="ECO:0000259" key="8">
    <source>
        <dbReference type="Pfam" id="PF14683"/>
    </source>
</evidence>
<comment type="subcellular location">
    <subcellularLocation>
        <location evidence="2">Secreted</location>
    </subcellularLocation>
</comment>
<dbReference type="InterPro" id="IPR014718">
    <property type="entry name" value="GH-type_carb-bd"/>
</dbReference>
<evidence type="ECO:0000313" key="11">
    <source>
        <dbReference type="Proteomes" id="UP000627781"/>
    </source>
</evidence>
<evidence type="ECO:0000313" key="10">
    <source>
        <dbReference type="EMBL" id="MBD7910756.1"/>
    </source>
</evidence>
<dbReference type="InterPro" id="IPR013784">
    <property type="entry name" value="Carb-bd-like_fold"/>
</dbReference>
<feature type="domain" description="Rhamnogalacturonan lyase" evidence="9">
    <location>
        <begin position="315"/>
        <end position="381"/>
    </location>
</feature>
<dbReference type="InterPro" id="IPR008979">
    <property type="entry name" value="Galactose-bd-like_sf"/>
</dbReference>
<dbReference type="Pfam" id="PF06045">
    <property type="entry name" value="Rhamnogal_lyase"/>
    <property type="match status" value="1"/>
</dbReference>
<dbReference type="InterPro" id="IPR010325">
    <property type="entry name" value="Rhamnogal_lyase"/>
</dbReference>
<dbReference type="PANTHER" id="PTHR32018">
    <property type="entry name" value="RHAMNOGALACTURONATE LYASE FAMILY PROTEIN"/>
    <property type="match status" value="1"/>
</dbReference>
<dbReference type="SUPFAM" id="SSF49452">
    <property type="entry name" value="Starch-binding domain-like"/>
    <property type="match status" value="1"/>
</dbReference>
<dbReference type="RefSeq" id="WP_191767872.1">
    <property type="nucleotide sequence ID" value="NZ_JACSRA010000006.1"/>
</dbReference>
<dbReference type="EMBL" id="JACSRA010000006">
    <property type="protein sequence ID" value="MBD7910756.1"/>
    <property type="molecule type" value="Genomic_DNA"/>
</dbReference>
<comment type="catalytic activity">
    <reaction evidence="1">
        <text>Endotype eliminative cleavage of L-alpha-rhamnopyranosyl-(1-&gt;4)-alpha-D-galactopyranosyluronic acid bonds of rhamnogalacturonan I domains in ramified hairy regions of pectin leaving L-rhamnopyranose at the reducing end and 4-deoxy-4,5-unsaturated D-galactopyranosyluronic acid at the non-reducing end.</text>
        <dbReference type="EC" id="4.2.2.23"/>
    </reaction>
</comment>
<dbReference type="GO" id="GO:0016829">
    <property type="term" value="F:lyase activity"/>
    <property type="evidence" value="ECO:0007669"/>
    <property type="project" value="UniProtKB-KW"/>
</dbReference>
<proteinExistence type="inferred from homology"/>
<evidence type="ECO:0000256" key="5">
    <source>
        <dbReference type="ARBA" id="ARBA00022525"/>
    </source>
</evidence>
<dbReference type="InterPro" id="IPR011013">
    <property type="entry name" value="Gal_mutarotase_sf_dom"/>
</dbReference>
<evidence type="ECO:0000256" key="3">
    <source>
        <dbReference type="ARBA" id="ARBA00010418"/>
    </source>
</evidence>
<keyword evidence="11" id="KW-1185">Reference proteome</keyword>
<feature type="domain" description="Rhamnogalacturonan lyase" evidence="8">
    <location>
        <begin position="398"/>
        <end position="553"/>
    </location>
</feature>
<dbReference type="CDD" id="cd10317">
    <property type="entry name" value="RGL4_C"/>
    <property type="match status" value="1"/>
</dbReference>
<organism evidence="10 11">
    <name type="scientific">Clostridium cibarium</name>
    <dbReference type="NCBI Taxonomy" id="2762247"/>
    <lineage>
        <taxon>Bacteria</taxon>
        <taxon>Bacillati</taxon>
        <taxon>Bacillota</taxon>
        <taxon>Clostridia</taxon>
        <taxon>Eubacteriales</taxon>
        <taxon>Clostridiaceae</taxon>
        <taxon>Clostridium</taxon>
    </lineage>
</organism>
<evidence type="ECO:0000256" key="4">
    <source>
        <dbReference type="ARBA" id="ARBA00012437"/>
    </source>
</evidence>
<dbReference type="Pfam" id="PF14686">
    <property type="entry name" value="fn3_3"/>
    <property type="match status" value="1"/>
</dbReference>
<dbReference type="Gene3D" id="2.60.120.260">
    <property type="entry name" value="Galactose-binding domain-like"/>
    <property type="match status" value="1"/>
</dbReference>
<keyword evidence="6" id="KW-0732">Signal</keyword>
<evidence type="ECO:0000259" key="9">
    <source>
        <dbReference type="Pfam" id="PF14686"/>
    </source>
</evidence>
<dbReference type="Gene3D" id="2.70.98.10">
    <property type="match status" value="1"/>
</dbReference>
<comment type="caution">
    <text evidence="10">The sequence shown here is derived from an EMBL/GenBank/DDBJ whole genome shotgun (WGS) entry which is preliminary data.</text>
</comment>
<dbReference type="InterPro" id="IPR029413">
    <property type="entry name" value="RG-lyase_II"/>
</dbReference>
<dbReference type="Pfam" id="PF14683">
    <property type="entry name" value="CBM-like"/>
    <property type="match status" value="1"/>
</dbReference>
<evidence type="ECO:0000256" key="6">
    <source>
        <dbReference type="ARBA" id="ARBA00022729"/>
    </source>
</evidence>
<evidence type="ECO:0000256" key="2">
    <source>
        <dbReference type="ARBA" id="ARBA00004613"/>
    </source>
</evidence>
<protein>
    <recommendedName>
        <fullName evidence="4">rhamnogalacturonan endolyase</fullName>
        <ecNumber evidence="4">4.2.2.23</ecNumber>
    </recommendedName>
</protein>
<keyword evidence="7 10" id="KW-0456">Lyase</keyword>
<comment type="similarity">
    <text evidence="3">Belongs to the polysaccharide lyase 4 family.</text>
</comment>
<dbReference type="InterPro" id="IPR051850">
    <property type="entry name" value="Polysacch_Lyase_4"/>
</dbReference>
<dbReference type="Gene3D" id="2.60.40.1120">
    <property type="entry name" value="Carboxypeptidase-like, regulatory domain"/>
    <property type="match status" value="1"/>
</dbReference>
<gene>
    <name evidence="10" type="ORF">H9661_05220</name>
</gene>
<accession>A0ABR8PRE9</accession>
<name>A0ABR8PRE9_9CLOT</name>
<keyword evidence="5" id="KW-0964">Secreted</keyword>
<dbReference type="InterPro" id="IPR029411">
    <property type="entry name" value="RG-lyase_III"/>
</dbReference>
<dbReference type="EC" id="4.2.2.23" evidence="4"/>